<feature type="compositionally biased region" description="Polar residues" evidence="1">
    <location>
        <begin position="168"/>
        <end position="179"/>
    </location>
</feature>
<organism evidence="3 4">
    <name type="scientific">Podospora australis</name>
    <dbReference type="NCBI Taxonomy" id="1536484"/>
    <lineage>
        <taxon>Eukaryota</taxon>
        <taxon>Fungi</taxon>
        <taxon>Dikarya</taxon>
        <taxon>Ascomycota</taxon>
        <taxon>Pezizomycotina</taxon>
        <taxon>Sordariomycetes</taxon>
        <taxon>Sordariomycetidae</taxon>
        <taxon>Sordariales</taxon>
        <taxon>Podosporaceae</taxon>
        <taxon>Podospora</taxon>
    </lineage>
</organism>
<feature type="region of interest" description="Disordered" evidence="1">
    <location>
        <begin position="209"/>
        <end position="578"/>
    </location>
</feature>
<feature type="domain" description="EH" evidence="2">
    <location>
        <begin position="746"/>
        <end position="835"/>
    </location>
</feature>
<evidence type="ECO:0000259" key="2">
    <source>
        <dbReference type="PROSITE" id="PS50031"/>
    </source>
</evidence>
<feature type="compositionally biased region" description="Basic residues" evidence="1">
    <location>
        <begin position="674"/>
        <end position="701"/>
    </location>
</feature>
<feature type="compositionally biased region" description="Basic residues" evidence="1">
    <location>
        <begin position="610"/>
        <end position="620"/>
    </location>
</feature>
<comment type="caution">
    <text evidence="3">The sequence shown here is derived from an EMBL/GenBank/DDBJ whole genome shotgun (WGS) entry which is preliminary data.</text>
</comment>
<feature type="compositionally biased region" description="Low complexity" evidence="1">
    <location>
        <begin position="15"/>
        <end position="28"/>
    </location>
</feature>
<dbReference type="SUPFAM" id="SSF47473">
    <property type="entry name" value="EF-hand"/>
    <property type="match status" value="1"/>
</dbReference>
<dbReference type="EMBL" id="MU864366">
    <property type="protein sequence ID" value="KAK4190360.1"/>
    <property type="molecule type" value="Genomic_DNA"/>
</dbReference>
<accession>A0AAN7AM05</accession>
<feature type="compositionally biased region" description="Polar residues" evidence="1">
    <location>
        <begin position="50"/>
        <end position="72"/>
    </location>
</feature>
<feature type="region of interest" description="Disordered" evidence="1">
    <location>
        <begin position="101"/>
        <end position="153"/>
    </location>
</feature>
<dbReference type="InterPro" id="IPR011992">
    <property type="entry name" value="EF-hand-dom_pair"/>
</dbReference>
<evidence type="ECO:0000313" key="3">
    <source>
        <dbReference type="EMBL" id="KAK4190360.1"/>
    </source>
</evidence>
<feature type="compositionally biased region" description="Polar residues" evidence="1">
    <location>
        <begin position="556"/>
        <end position="576"/>
    </location>
</feature>
<feature type="compositionally biased region" description="Basic and acidic residues" evidence="1">
    <location>
        <begin position="264"/>
        <end position="273"/>
    </location>
</feature>
<dbReference type="Gene3D" id="1.10.238.10">
    <property type="entry name" value="EF-hand"/>
    <property type="match status" value="1"/>
</dbReference>
<feature type="region of interest" description="Disordered" evidence="1">
    <location>
        <begin position="168"/>
        <end position="197"/>
    </location>
</feature>
<dbReference type="AlphaFoldDB" id="A0AAN7AM05"/>
<feature type="compositionally biased region" description="Low complexity" evidence="1">
    <location>
        <begin position="508"/>
        <end position="527"/>
    </location>
</feature>
<feature type="compositionally biased region" description="Polar residues" evidence="1">
    <location>
        <begin position="627"/>
        <end position="641"/>
    </location>
</feature>
<dbReference type="Pfam" id="PF12763">
    <property type="entry name" value="EH"/>
    <property type="match status" value="1"/>
</dbReference>
<feature type="compositionally biased region" description="Low complexity" evidence="1">
    <location>
        <begin position="252"/>
        <end position="263"/>
    </location>
</feature>
<feature type="compositionally biased region" description="Low complexity" evidence="1">
    <location>
        <begin position="211"/>
        <end position="220"/>
    </location>
</feature>
<feature type="compositionally biased region" description="Basic and acidic residues" evidence="1">
    <location>
        <begin position="378"/>
        <end position="388"/>
    </location>
</feature>
<reference evidence="3" key="2">
    <citation type="submission" date="2023-05" db="EMBL/GenBank/DDBJ databases">
        <authorList>
            <consortium name="Lawrence Berkeley National Laboratory"/>
            <person name="Steindorff A."/>
            <person name="Hensen N."/>
            <person name="Bonometti L."/>
            <person name="Westerberg I."/>
            <person name="Brannstrom I.O."/>
            <person name="Guillou S."/>
            <person name="Cros-Aarteil S."/>
            <person name="Calhoun S."/>
            <person name="Haridas S."/>
            <person name="Kuo A."/>
            <person name="Mondo S."/>
            <person name="Pangilinan J."/>
            <person name="Riley R."/>
            <person name="Labutti K."/>
            <person name="Andreopoulos B."/>
            <person name="Lipzen A."/>
            <person name="Chen C."/>
            <person name="Yanf M."/>
            <person name="Daum C."/>
            <person name="Ng V."/>
            <person name="Clum A."/>
            <person name="Ohm R."/>
            <person name="Martin F."/>
            <person name="Silar P."/>
            <person name="Natvig D."/>
            <person name="Lalanne C."/>
            <person name="Gautier V."/>
            <person name="Ament-Velasquez S.L."/>
            <person name="Kruys A."/>
            <person name="Hutchinson M.I."/>
            <person name="Powell A.J."/>
            <person name="Barry K."/>
            <person name="Miller A.N."/>
            <person name="Grigoriev I.V."/>
            <person name="Debuchy R."/>
            <person name="Gladieux P."/>
            <person name="Thoren M.H."/>
            <person name="Johannesson H."/>
        </authorList>
    </citation>
    <scope>NUCLEOTIDE SEQUENCE</scope>
    <source>
        <strain evidence="3">PSN309</strain>
    </source>
</reference>
<proteinExistence type="predicted"/>
<feature type="region of interest" description="Disordered" evidence="1">
    <location>
        <begin position="50"/>
        <end position="89"/>
    </location>
</feature>
<feature type="region of interest" description="Disordered" evidence="1">
    <location>
        <begin position="1"/>
        <end position="28"/>
    </location>
</feature>
<gene>
    <name evidence="3" type="ORF">QBC35DRAFT_490126</name>
</gene>
<feature type="compositionally biased region" description="Polar residues" evidence="1">
    <location>
        <begin position="410"/>
        <end position="419"/>
    </location>
</feature>
<feature type="compositionally biased region" description="Basic and acidic residues" evidence="1">
    <location>
        <begin position="285"/>
        <end position="300"/>
    </location>
</feature>
<evidence type="ECO:0000313" key="4">
    <source>
        <dbReference type="Proteomes" id="UP001302126"/>
    </source>
</evidence>
<keyword evidence="4" id="KW-1185">Reference proteome</keyword>
<evidence type="ECO:0000256" key="1">
    <source>
        <dbReference type="SAM" id="MobiDB-lite"/>
    </source>
</evidence>
<feature type="compositionally biased region" description="Low complexity" evidence="1">
    <location>
        <begin position="389"/>
        <end position="398"/>
    </location>
</feature>
<dbReference type="Proteomes" id="UP001302126">
    <property type="component" value="Unassembled WGS sequence"/>
</dbReference>
<sequence length="846" mass="91240">MQNSTSPNPSKPHRGATSSSSAITAPAGASVNPNAAALAAALKGATHAFNHQKTAAATDKNNNSTPLSASRSPNRDGRSSSISQHRTGAGADNGALLAATQAVARDQHSTSQSQPRSPSHKQQEQVHRHGTGASSSTGQQQEQRQGQEDGEQGHSGLVAQRLTQYIQAGGNNSNNSSTHLAPPTRPNVDGAGKTQQGSASFIAATLAASRSNSPTPNTSTANLGQGGHQQHQQQRGRSNTAGSRRQSVGAASILSISPPSLLSPRRDALDTESIKPTTSLVSMFEGKRGEDMDPVKKRELPPSPRITRQKSDDEVSKGKKSHGVREMVASQGVQGQDTSQQPSKPPKPKVKTSSGAPGTEQDEAKTGEEATQQTTELVSRRENSEDVKPSPATKAKSPPARPPSRGKRQPAQQAANGTGSKVPEPAPQQRIRPSTPPAPVIMRASTEVVSPQPRRVVSTPKLEPPAPPPARNLKTKKETAPTVQVTAIPRDEAESAQVYEQHERASAARRMSQSSTSSDDTFVSASSGLSQAITPSPEMVEKRPPRPPPPKRRASLHTSRPATSRRPSAPNVSTPNLGLDSLTHAMVASNLASTRCTPSSSPAPPPVPLPRRHNNHRTHSPLHPQRTAESLTSQWTGGSRSPNRHHNQPPHRTGMLQTLRAPHKTSVSDDEATKRRHHHRKGKLSHLPGRNHAHHEGSRRRWRDEVSARERRRYEAVWASNRGLFLKLGWGFFYPSDNEGSDNHDNTAQVQEKGRAREGPEAELVVNLVVRDIWSRSRLPADELAEVWELVDREKKGALGRDEFVVGMWLIDQRLRGRKIPARVGESVWESVRGAGSGTCFFPLRR</sequence>
<dbReference type="SMART" id="SM00027">
    <property type="entry name" value="EH"/>
    <property type="match status" value="1"/>
</dbReference>
<name>A0AAN7AM05_9PEZI</name>
<feature type="region of interest" description="Disordered" evidence="1">
    <location>
        <begin position="592"/>
        <end position="705"/>
    </location>
</feature>
<dbReference type="CDD" id="cd00052">
    <property type="entry name" value="EH"/>
    <property type="match status" value="1"/>
</dbReference>
<protein>
    <recommendedName>
        <fullName evidence="2">EH domain-containing protein</fullName>
    </recommendedName>
</protein>
<dbReference type="PROSITE" id="PS50031">
    <property type="entry name" value="EH"/>
    <property type="match status" value="1"/>
</dbReference>
<feature type="region of interest" description="Disordered" evidence="1">
    <location>
        <begin position="738"/>
        <end position="757"/>
    </location>
</feature>
<dbReference type="InterPro" id="IPR000261">
    <property type="entry name" value="EH_dom"/>
</dbReference>
<feature type="compositionally biased region" description="Low complexity" evidence="1">
    <location>
        <begin position="228"/>
        <end position="237"/>
    </location>
</feature>
<reference evidence="3" key="1">
    <citation type="journal article" date="2023" name="Mol. Phylogenet. Evol.">
        <title>Genome-scale phylogeny and comparative genomics of the fungal order Sordariales.</title>
        <authorList>
            <person name="Hensen N."/>
            <person name="Bonometti L."/>
            <person name="Westerberg I."/>
            <person name="Brannstrom I.O."/>
            <person name="Guillou S."/>
            <person name="Cros-Aarteil S."/>
            <person name="Calhoun S."/>
            <person name="Haridas S."/>
            <person name="Kuo A."/>
            <person name="Mondo S."/>
            <person name="Pangilinan J."/>
            <person name="Riley R."/>
            <person name="LaButti K."/>
            <person name="Andreopoulos B."/>
            <person name="Lipzen A."/>
            <person name="Chen C."/>
            <person name="Yan M."/>
            <person name="Daum C."/>
            <person name="Ng V."/>
            <person name="Clum A."/>
            <person name="Steindorff A."/>
            <person name="Ohm R.A."/>
            <person name="Martin F."/>
            <person name="Silar P."/>
            <person name="Natvig D.O."/>
            <person name="Lalanne C."/>
            <person name="Gautier V."/>
            <person name="Ament-Velasquez S.L."/>
            <person name="Kruys A."/>
            <person name="Hutchinson M.I."/>
            <person name="Powell A.J."/>
            <person name="Barry K."/>
            <person name="Miller A.N."/>
            <person name="Grigoriev I.V."/>
            <person name="Debuchy R."/>
            <person name="Gladieux P."/>
            <person name="Hiltunen Thoren M."/>
            <person name="Johannesson H."/>
        </authorList>
    </citation>
    <scope>NUCLEOTIDE SEQUENCE</scope>
    <source>
        <strain evidence="3">PSN309</strain>
    </source>
</reference>